<evidence type="ECO:0008006" key="3">
    <source>
        <dbReference type="Google" id="ProtNLM"/>
    </source>
</evidence>
<comment type="caution">
    <text evidence="1">The sequence shown here is derived from an EMBL/GenBank/DDBJ whole genome shotgun (WGS) entry which is preliminary data.</text>
</comment>
<dbReference type="AlphaFoldDB" id="A0ABD2YP57"/>
<sequence>MGPRLNQDTLVVEVDVFNFATNSWEKVTSGIGRAIFSEYSVSCLIPPDLEQESGSYIYFTKPKDETLAQYIPCPNLPKPWHLLPTWIMPPVDDDHSHRVVDIIHQQKEFEEEENNISGEAKEGNLYDMPSDILGLVAGNLSFVDYINFLCINRFCASSTRTNNLFSPCLVFSERSQGIFSFVDSNLKAKFSVPIPEKLRDYTIHYSKDNWLLMDKHTSLIAFNPLTNETIQFPDTPNYDTAISSFISTSLPSSSDSLAIGMVYMGSIVYAYIIKGLGAKDEEWCDVELEN</sequence>
<name>A0ABD2YP57_9GENT</name>
<dbReference type="PANTHER" id="PTHR33127:SF5">
    <property type="entry name" value="TRANSMEMBRANE PROTEIN"/>
    <property type="match status" value="1"/>
</dbReference>
<organism evidence="1 2">
    <name type="scientific">Cinchona calisaya</name>
    <dbReference type="NCBI Taxonomy" id="153742"/>
    <lineage>
        <taxon>Eukaryota</taxon>
        <taxon>Viridiplantae</taxon>
        <taxon>Streptophyta</taxon>
        <taxon>Embryophyta</taxon>
        <taxon>Tracheophyta</taxon>
        <taxon>Spermatophyta</taxon>
        <taxon>Magnoliopsida</taxon>
        <taxon>eudicotyledons</taxon>
        <taxon>Gunneridae</taxon>
        <taxon>Pentapetalae</taxon>
        <taxon>asterids</taxon>
        <taxon>lamiids</taxon>
        <taxon>Gentianales</taxon>
        <taxon>Rubiaceae</taxon>
        <taxon>Cinchonoideae</taxon>
        <taxon>Cinchoneae</taxon>
        <taxon>Cinchona</taxon>
    </lineage>
</organism>
<evidence type="ECO:0000313" key="2">
    <source>
        <dbReference type="Proteomes" id="UP001630127"/>
    </source>
</evidence>
<reference evidence="1 2" key="1">
    <citation type="submission" date="2024-11" db="EMBL/GenBank/DDBJ databases">
        <title>A near-complete genome assembly of Cinchona calisaya.</title>
        <authorList>
            <person name="Lian D.C."/>
            <person name="Zhao X.W."/>
            <person name="Wei L."/>
        </authorList>
    </citation>
    <scope>NUCLEOTIDE SEQUENCE [LARGE SCALE GENOMIC DNA]</scope>
    <source>
        <tissue evidence="1">Nenye</tissue>
    </source>
</reference>
<dbReference type="PANTHER" id="PTHR33127">
    <property type="entry name" value="TRANSMEMBRANE PROTEIN"/>
    <property type="match status" value="1"/>
</dbReference>
<dbReference type="EMBL" id="JBJUIK010000012">
    <property type="protein sequence ID" value="KAL3508474.1"/>
    <property type="molecule type" value="Genomic_DNA"/>
</dbReference>
<accession>A0ABD2YP57</accession>
<keyword evidence="2" id="KW-1185">Reference proteome</keyword>
<proteinExistence type="predicted"/>
<gene>
    <name evidence="1" type="ORF">ACH5RR_027875</name>
</gene>
<protein>
    <recommendedName>
        <fullName evidence="3">F-box protein</fullName>
    </recommendedName>
</protein>
<dbReference type="Proteomes" id="UP001630127">
    <property type="component" value="Unassembled WGS sequence"/>
</dbReference>
<evidence type="ECO:0000313" key="1">
    <source>
        <dbReference type="EMBL" id="KAL3508474.1"/>
    </source>
</evidence>